<comment type="similarity">
    <text evidence="1">Belongs to the anaerobic coproporphyrinogen-III oxidase family. HemW subfamily.</text>
</comment>
<proteinExistence type="inferred from homology"/>
<evidence type="ECO:0000313" key="6">
    <source>
        <dbReference type="Proteomes" id="UP001167831"/>
    </source>
</evidence>
<comment type="subcellular location">
    <subcellularLocation>
        <location evidence="2">Cytoplasm</location>
    </subcellularLocation>
</comment>
<dbReference type="GO" id="GO:0004109">
    <property type="term" value="F:coproporphyrinogen oxidase activity"/>
    <property type="evidence" value="ECO:0007669"/>
    <property type="project" value="InterPro"/>
</dbReference>
<feature type="domain" description="Radical SAM core" evidence="3">
    <location>
        <begin position="1"/>
        <end position="239"/>
    </location>
</feature>
<sequence length="379" mass="43534">MAGLYVHIPFCATRCSYCGFYSTTKLDLQDRYVDSLCCEIALRKEYLSSYSTDSKAANTIIRTIYIGGGTPSQLSRYSLEKLFHAIDTYLECSPEEVTMEVNPDDVTNDLAETISALHINRVSMGAQTFDDNRLKFLNRRHKSFQVKRAIDILHEHGVGNISIDLMFGFPGQTCDSWKEDVRRAISLDIQHISAYSLMYEEGTRLYRMLKENMIKEIDEEVSLNMYNELINILCDAGYEHYEISNFAKKGYRAQHNSSYWHDIPYLGIGVAAHSYNIKSRQWNVSDINKYIESISHDTVPFTFESIDADTHYNDIVTTELRTSEGIDLSRLDDKYVQYIVKQAARHVADKTVDINDGHLKLTREGLYISDMIMSDLMKV</sequence>
<dbReference type="GO" id="GO:0046872">
    <property type="term" value="F:metal ion binding"/>
    <property type="evidence" value="ECO:0007669"/>
    <property type="project" value="UniProtKB-UniRule"/>
</dbReference>
<dbReference type="EMBL" id="JAUEIF010000006">
    <property type="protein sequence ID" value="MDN0025413.1"/>
    <property type="molecule type" value="Genomic_DNA"/>
</dbReference>
<dbReference type="Pfam" id="PF04055">
    <property type="entry name" value="Radical_SAM"/>
    <property type="match status" value="1"/>
</dbReference>
<organism evidence="5 7">
    <name type="scientific">Leyella lascolaii</name>
    <dbReference type="NCBI Taxonomy" id="1776379"/>
    <lineage>
        <taxon>Bacteria</taxon>
        <taxon>Pseudomonadati</taxon>
        <taxon>Bacteroidota</taxon>
        <taxon>Bacteroidia</taxon>
        <taxon>Bacteroidales</taxon>
        <taxon>Prevotellaceae</taxon>
        <taxon>Leyella</taxon>
    </lineage>
</organism>
<protein>
    <recommendedName>
        <fullName evidence="2">Heme chaperone HemW</fullName>
    </recommendedName>
</protein>
<evidence type="ECO:0000313" key="4">
    <source>
        <dbReference type="EMBL" id="MDN0022590.1"/>
    </source>
</evidence>
<dbReference type="RefSeq" id="WP_289825074.1">
    <property type="nucleotide sequence ID" value="NZ_JAUEIE010000004.1"/>
</dbReference>
<dbReference type="SFLD" id="SFLDS00029">
    <property type="entry name" value="Radical_SAM"/>
    <property type="match status" value="1"/>
</dbReference>
<dbReference type="SFLD" id="SFLDG01082">
    <property type="entry name" value="B12-binding_domain_containing"/>
    <property type="match status" value="1"/>
</dbReference>
<keyword evidence="2" id="KW-0479">Metal-binding</keyword>
<evidence type="ECO:0000313" key="5">
    <source>
        <dbReference type="EMBL" id="MDN0025413.1"/>
    </source>
</evidence>
<keyword evidence="2" id="KW-0949">S-adenosyl-L-methionine</keyword>
<dbReference type="InterPro" id="IPR023404">
    <property type="entry name" value="rSAM_horseshoe"/>
</dbReference>
<reference evidence="5" key="2">
    <citation type="submission" date="2023-08" db="EMBL/GenBank/DDBJ databases">
        <title>Identification and characterization of horizontal gene transfer across gut microbiota members of farm animals based on homology search.</title>
        <authorList>
            <person name="Schwarzerova J."/>
            <person name="Nykrynova M."/>
            <person name="Jureckova K."/>
            <person name="Cejkova D."/>
            <person name="Rychlik I."/>
        </authorList>
    </citation>
    <scope>NUCLEOTIDE SEQUENCE</scope>
    <source>
        <strain evidence="5">ET15</strain>
        <strain evidence="4">ET37</strain>
    </source>
</reference>
<dbReference type="GO" id="GO:0051539">
    <property type="term" value="F:4 iron, 4 sulfur cluster binding"/>
    <property type="evidence" value="ECO:0007669"/>
    <property type="project" value="UniProtKB-UniRule"/>
</dbReference>
<keyword evidence="2" id="KW-0349">Heme</keyword>
<accession>A0AAW7JHT7</accession>
<evidence type="ECO:0000256" key="1">
    <source>
        <dbReference type="ARBA" id="ARBA00006100"/>
    </source>
</evidence>
<dbReference type="GO" id="GO:0006779">
    <property type="term" value="P:porphyrin-containing compound biosynthetic process"/>
    <property type="evidence" value="ECO:0007669"/>
    <property type="project" value="InterPro"/>
</dbReference>
<dbReference type="EMBL" id="JAUEIE010000004">
    <property type="protein sequence ID" value="MDN0022590.1"/>
    <property type="molecule type" value="Genomic_DNA"/>
</dbReference>
<dbReference type="PANTHER" id="PTHR13932:SF5">
    <property type="entry name" value="RADICAL S-ADENOSYL METHIONINE DOMAIN-CONTAINING PROTEIN 1, MITOCHONDRIAL"/>
    <property type="match status" value="1"/>
</dbReference>
<dbReference type="InterPro" id="IPR007197">
    <property type="entry name" value="rSAM"/>
</dbReference>
<dbReference type="Gene3D" id="3.80.30.20">
    <property type="entry name" value="tm_1862 like domain"/>
    <property type="match status" value="1"/>
</dbReference>
<evidence type="ECO:0000313" key="7">
    <source>
        <dbReference type="Proteomes" id="UP001168478"/>
    </source>
</evidence>
<keyword evidence="2" id="KW-0963">Cytoplasm</keyword>
<keyword evidence="2" id="KW-0004">4Fe-4S</keyword>
<keyword evidence="6" id="KW-1185">Reference proteome</keyword>
<keyword evidence="2" id="KW-0411">Iron-sulfur</keyword>
<evidence type="ECO:0000259" key="3">
    <source>
        <dbReference type="PROSITE" id="PS51918"/>
    </source>
</evidence>
<dbReference type="SFLD" id="SFLDG01065">
    <property type="entry name" value="anaerobic_coproporphyrinogen-I"/>
    <property type="match status" value="1"/>
</dbReference>
<keyword evidence="2" id="KW-0408">Iron</keyword>
<dbReference type="CDD" id="cd01335">
    <property type="entry name" value="Radical_SAM"/>
    <property type="match status" value="1"/>
</dbReference>
<dbReference type="InterPro" id="IPR034505">
    <property type="entry name" value="Coproporphyrinogen-III_oxidase"/>
</dbReference>
<dbReference type="InterPro" id="IPR058240">
    <property type="entry name" value="rSAM_sf"/>
</dbReference>
<comment type="function">
    <text evidence="2">Probably acts as a heme chaperone, transferring heme to an unknown acceptor. Binds one molecule of heme per monomer, possibly covalently. Binds 1 [4Fe-4S] cluster. The cluster is coordinated with 3 cysteines and an exchangeable S-adenosyl-L-methionine.</text>
</comment>
<dbReference type="GO" id="GO:0005737">
    <property type="term" value="C:cytoplasm"/>
    <property type="evidence" value="ECO:0007669"/>
    <property type="project" value="UniProtKB-SubCell"/>
</dbReference>
<dbReference type="AlphaFoldDB" id="A0AAW7JHT7"/>
<dbReference type="SUPFAM" id="SSF102114">
    <property type="entry name" value="Radical SAM enzymes"/>
    <property type="match status" value="1"/>
</dbReference>
<name>A0AAW7JHT7_9BACT</name>
<keyword evidence="2" id="KW-0143">Chaperone</keyword>
<dbReference type="PROSITE" id="PS51918">
    <property type="entry name" value="RADICAL_SAM"/>
    <property type="match status" value="1"/>
</dbReference>
<dbReference type="PANTHER" id="PTHR13932">
    <property type="entry name" value="COPROPORPHYRINIGEN III OXIDASE"/>
    <property type="match status" value="1"/>
</dbReference>
<reference evidence="5" key="1">
    <citation type="submission" date="2023-06" db="EMBL/GenBank/DDBJ databases">
        <authorList>
            <person name="Zeman M."/>
            <person name="Kubasova T."/>
            <person name="Jahodarova E."/>
            <person name="Nykrynova M."/>
            <person name="Rychlik I."/>
        </authorList>
    </citation>
    <scope>NUCLEOTIDE SEQUENCE</scope>
    <source>
        <strain evidence="5">ET15</strain>
        <strain evidence="4">ET37</strain>
    </source>
</reference>
<comment type="caution">
    <text evidence="5">The sequence shown here is derived from an EMBL/GenBank/DDBJ whole genome shotgun (WGS) entry which is preliminary data.</text>
</comment>
<dbReference type="SFLD" id="SFLDF00562">
    <property type="entry name" value="HemN-like__clustered_with_heat"/>
    <property type="match status" value="1"/>
</dbReference>
<dbReference type="SMART" id="SM00729">
    <property type="entry name" value="Elp3"/>
    <property type="match status" value="1"/>
</dbReference>
<dbReference type="InterPro" id="IPR004559">
    <property type="entry name" value="HemW-like"/>
</dbReference>
<dbReference type="Proteomes" id="UP001168478">
    <property type="component" value="Unassembled WGS sequence"/>
</dbReference>
<dbReference type="NCBIfam" id="TIGR00539">
    <property type="entry name" value="hemN_rel"/>
    <property type="match status" value="1"/>
</dbReference>
<dbReference type="Proteomes" id="UP001167831">
    <property type="component" value="Unassembled WGS sequence"/>
</dbReference>
<evidence type="ECO:0000256" key="2">
    <source>
        <dbReference type="RuleBase" id="RU364116"/>
    </source>
</evidence>
<gene>
    <name evidence="5" type="primary">hemW</name>
    <name evidence="4" type="ORF">QVN81_06055</name>
    <name evidence="5" type="ORF">QVN84_07770</name>
</gene>
<dbReference type="InterPro" id="IPR006638">
    <property type="entry name" value="Elp3/MiaA/NifB-like_rSAM"/>
</dbReference>